<reference evidence="3 4" key="1">
    <citation type="journal article" date="2012" name="J. Bacteriol.">
        <title>Draft Genome Sequence of Mesorhizobium alhagi CCNWXJ12-2T, a Novel Salt-Resistant Species Isolated from the Desert of Northwestern China.</title>
        <authorList>
            <person name="Zhou M."/>
            <person name="Chen W."/>
            <person name="Chen H."/>
            <person name="Wei G."/>
        </authorList>
    </citation>
    <scope>NUCLEOTIDE SEQUENCE [LARGE SCALE GENOMIC DNA]</scope>
    <source>
        <strain evidence="3 4">CCNWXJ12-2</strain>
    </source>
</reference>
<feature type="compositionally biased region" description="Gly residues" evidence="1">
    <location>
        <begin position="70"/>
        <end position="87"/>
    </location>
</feature>
<dbReference type="RefSeq" id="WP_008839111.1">
    <property type="nucleotide sequence ID" value="NZ_AHAM01000245.1"/>
</dbReference>
<gene>
    <name evidence="3" type="ORF">MAXJ12_27703</name>
</gene>
<sequence length="93" mass="9148">MKRILSIVLFTMIFANPTLAQNGRNTTTGGGPDITVQSSKGTRTIKDTTSHTTLSDGTVVSTSTGSDGQPNGGAGSSGGGTNGGSGGDSKEGE</sequence>
<name>H0HZA4_9HYPH</name>
<dbReference type="AlphaFoldDB" id="H0HZA4"/>
<evidence type="ECO:0000256" key="1">
    <source>
        <dbReference type="SAM" id="MobiDB-lite"/>
    </source>
</evidence>
<dbReference type="EMBL" id="AHAM01000245">
    <property type="protein sequence ID" value="EHK53936.1"/>
    <property type="molecule type" value="Genomic_DNA"/>
</dbReference>
<keyword evidence="2" id="KW-0732">Signal</keyword>
<organism evidence="3 4">
    <name type="scientific">Mesorhizobium alhagi CCNWXJ12-2</name>
    <dbReference type="NCBI Taxonomy" id="1107882"/>
    <lineage>
        <taxon>Bacteria</taxon>
        <taxon>Pseudomonadati</taxon>
        <taxon>Pseudomonadota</taxon>
        <taxon>Alphaproteobacteria</taxon>
        <taxon>Hyphomicrobiales</taxon>
        <taxon>Phyllobacteriaceae</taxon>
        <taxon>Allomesorhizobium</taxon>
    </lineage>
</organism>
<evidence type="ECO:0000256" key="2">
    <source>
        <dbReference type="SAM" id="SignalP"/>
    </source>
</evidence>
<feature type="compositionally biased region" description="Low complexity" evidence="1">
    <location>
        <begin position="52"/>
        <end position="68"/>
    </location>
</feature>
<dbReference type="OrthoDB" id="9989661at2"/>
<dbReference type="Proteomes" id="UP000003250">
    <property type="component" value="Unassembled WGS sequence"/>
</dbReference>
<keyword evidence="4" id="KW-1185">Reference proteome</keyword>
<evidence type="ECO:0000313" key="3">
    <source>
        <dbReference type="EMBL" id="EHK53936.1"/>
    </source>
</evidence>
<evidence type="ECO:0000313" key="4">
    <source>
        <dbReference type="Proteomes" id="UP000003250"/>
    </source>
</evidence>
<accession>H0HZA4</accession>
<feature type="chain" id="PRO_5003534284" evidence="2">
    <location>
        <begin position="21"/>
        <end position="93"/>
    </location>
</feature>
<feature type="signal peptide" evidence="2">
    <location>
        <begin position="1"/>
        <end position="20"/>
    </location>
</feature>
<protein>
    <submittedName>
        <fullName evidence="3">Uncharacterized protein</fullName>
    </submittedName>
</protein>
<feature type="region of interest" description="Disordered" evidence="1">
    <location>
        <begin position="19"/>
        <end position="93"/>
    </location>
</feature>
<proteinExistence type="predicted"/>